<dbReference type="AlphaFoldDB" id="A0A2Z7ANQ8"/>
<proteinExistence type="predicted"/>
<dbReference type="Proteomes" id="UP000250235">
    <property type="component" value="Unassembled WGS sequence"/>
</dbReference>
<gene>
    <name evidence="1" type="ORF">F511_25969</name>
</gene>
<name>A0A2Z7ANQ8_9LAMI</name>
<accession>A0A2Z7ANQ8</accession>
<evidence type="ECO:0000313" key="1">
    <source>
        <dbReference type="EMBL" id="KZV20879.1"/>
    </source>
</evidence>
<reference evidence="1 2" key="1">
    <citation type="journal article" date="2015" name="Proc. Natl. Acad. Sci. U.S.A.">
        <title>The resurrection genome of Boea hygrometrica: A blueprint for survival of dehydration.</title>
        <authorList>
            <person name="Xiao L."/>
            <person name="Yang G."/>
            <person name="Zhang L."/>
            <person name="Yang X."/>
            <person name="Zhao S."/>
            <person name="Ji Z."/>
            <person name="Zhou Q."/>
            <person name="Hu M."/>
            <person name="Wang Y."/>
            <person name="Chen M."/>
            <person name="Xu Y."/>
            <person name="Jin H."/>
            <person name="Xiao X."/>
            <person name="Hu G."/>
            <person name="Bao F."/>
            <person name="Hu Y."/>
            <person name="Wan P."/>
            <person name="Li L."/>
            <person name="Deng X."/>
            <person name="Kuang T."/>
            <person name="Xiang C."/>
            <person name="Zhu J.K."/>
            <person name="Oliver M.J."/>
            <person name="He Y."/>
        </authorList>
    </citation>
    <scope>NUCLEOTIDE SEQUENCE [LARGE SCALE GENOMIC DNA]</scope>
    <source>
        <strain evidence="2">cv. XS01</strain>
    </source>
</reference>
<protein>
    <submittedName>
        <fullName evidence="1">Uncharacterized protein</fullName>
    </submittedName>
</protein>
<dbReference type="EMBL" id="KV015075">
    <property type="protein sequence ID" value="KZV20879.1"/>
    <property type="molecule type" value="Genomic_DNA"/>
</dbReference>
<keyword evidence="2" id="KW-1185">Reference proteome</keyword>
<sequence>MTKATRSLQNKRTQVLFPCRYFTEERCTEIERRQDSNLERRTVLEAIQREEIQQRLYIRGDAIEEVNDVEVNASQLSCSARRIRRRLVSTKSFSRRKCFAWFYVLLLDDQQLVLESRILSDVVWISCCDVVSVSWNAAFWNFVYDQQQESLLFVDSNQQMVERPVDGSSADLRYATSFGLVAATPFWVVLEGVRYRCCWRQQISAEAGFIFKDLVFVVDYQFPYLEYFSNFSFSVFSTLVTVHRELLRLLPESSGLPFSVIVLSLRYGFELVLRRGYGLEELLRGRAVIPHSYLPAGIVATMRRVVNYHSAWAGAMFP</sequence>
<organism evidence="1 2">
    <name type="scientific">Dorcoceras hygrometricum</name>
    <dbReference type="NCBI Taxonomy" id="472368"/>
    <lineage>
        <taxon>Eukaryota</taxon>
        <taxon>Viridiplantae</taxon>
        <taxon>Streptophyta</taxon>
        <taxon>Embryophyta</taxon>
        <taxon>Tracheophyta</taxon>
        <taxon>Spermatophyta</taxon>
        <taxon>Magnoliopsida</taxon>
        <taxon>eudicotyledons</taxon>
        <taxon>Gunneridae</taxon>
        <taxon>Pentapetalae</taxon>
        <taxon>asterids</taxon>
        <taxon>lamiids</taxon>
        <taxon>Lamiales</taxon>
        <taxon>Gesneriaceae</taxon>
        <taxon>Didymocarpoideae</taxon>
        <taxon>Trichosporeae</taxon>
        <taxon>Loxocarpinae</taxon>
        <taxon>Dorcoceras</taxon>
    </lineage>
</organism>
<evidence type="ECO:0000313" key="2">
    <source>
        <dbReference type="Proteomes" id="UP000250235"/>
    </source>
</evidence>